<dbReference type="PANTHER" id="PTHR43156:SF2">
    <property type="entry name" value="STAGE II SPORULATION PROTEIN E"/>
    <property type="match status" value="1"/>
</dbReference>
<dbReference type="SMART" id="SM00331">
    <property type="entry name" value="PP2C_SIG"/>
    <property type="match status" value="1"/>
</dbReference>
<dbReference type="PANTHER" id="PTHR43156">
    <property type="entry name" value="STAGE II SPORULATION PROTEIN E-RELATED"/>
    <property type="match status" value="1"/>
</dbReference>
<proteinExistence type="predicted"/>
<dbReference type="Proteomes" id="UP001589535">
    <property type="component" value="Unassembled WGS sequence"/>
</dbReference>
<dbReference type="InterPro" id="IPR001932">
    <property type="entry name" value="PPM-type_phosphatase-like_dom"/>
</dbReference>
<evidence type="ECO:0000313" key="4">
    <source>
        <dbReference type="EMBL" id="MFB9687581.1"/>
    </source>
</evidence>
<evidence type="ECO:0000259" key="3">
    <source>
        <dbReference type="SMART" id="SM00331"/>
    </source>
</evidence>
<accession>A0ABV5U911</accession>
<feature type="region of interest" description="Disordered" evidence="2">
    <location>
        <begin position="1"/>
        <end position="23"/>
    </location>
</feature>
<dbReference type="RefSeq" id="WP_378198231.1">
    <property type="nucleotide sequence ID" value="NZ_JBHMBK010000020.1"/>
</dbReference>
<dbReference type="InterPro" id="IPR052016">
    <property type="entry name" value="Bact_Sigma-Reg"/>
</dbReference>
<dbReference type="InterPro" id="IPR036457">
    <property type="entry name" value="PPM-type-like_dom_sf"/>
</dbReference>
<keyword evidence="1" id="KW-0378">Hydrolase</keyword>
<dbReference type="Gene3D" id="3.60.40.10">
    <property type="entry name" value="PPM-type phosphatase domain"/>
    <property type="match status" value="1"/>
</dbReference>
<dbReference type="Pfam" id="PF07228">
    <property type="entry name" value="SpoIIE"/>
    <property type="match status" value="1"/>
</dbReference>
<comment type="caution">
    <text evidence="4">The sequence shown here is derived from an EMBL/GenBank/DDBJ whole genome shotgun (WGS) entry which is preliminary data.</text>
</comment>
<dbReference type="EMBL" id="JBHMBK010000020">
    <property type="protein sequence ID" value="MFB9687581.1"/>
    <property type="molecule type" value="Genomic_DNA"/>
</dbReference>
<evidence type="ECO:0000256" key="1">
    <source>
        <dbReference type="ARBA" id="ARBA00022801"/>
    </source>
</evidence>
<protein>
    <submittedName>
        <fullName evidence="4">SpoIIE family protein phosphatase</fullName>
    </submittedName>
</protein>
<reference evidence="4 5" key="1">
    <citation type="submission" date="2024-09" db="EMBL/GenBank/DDBJ databases">
        <authorList>
            <person name="Sun Q."/>
            <person name="Mori K."/>
        </authorList>
    </citation>
    <scope>NUCLEOTIDE SEQUENCE [LARGE SCALE GENOMIC DNA]</scope>
    <source>
        <strain evidence="4 5">JCM 13852</strain>
    </source>
</reference>
<gene>
    <name evidence="4" type="ORF">ACFFTO_25670</name>
</gene>
<feature type="domain" description="PPM-type phosphatase" evidence="3">
    <location>
        <begin position="315"/>
        <end position="536"/>
    </location>
</feature>
<sequence>MVSRPAPASAAPPPVTGDTGPPGIDAFTRAALEDVRDAVFLQDTTGVVRWANPAARTLAGDAEPQLYAATETVTSGASPQAGGSATRTPAETGVGYVEVAGHRRPARIRALPGGWHAWTVSAADVPQRHVGDFLAEAGPRLAAARGRHGTARVIAELAASALAETVFVLLPTTRGRWEWWSCERPAAQGHGRIRRVPAQAAPVLAATFGATGPPRQAPVPAPEVATLPSVVADRFEGHAEVSVVSLGPSANAGVTGALLLGRRGDAGFGAEQSRAVAEFAVAAGTALANAQRFARQEEATRGLETTLRPADPPELDGARFETWYEPAGGVLTVGGDFFEVQPHDDGSAFLVLGDVCGKGPEAAALTGRVRHALTALAMVERDGRTLLRLLNELLIAGGSSRFATLVLGTARPSDGGVGLTLASGGHPAPLIVRRSGVVEEVTVPGTLVGISPQARFAEAEARLERGDVCLLYTDGITEARNRHDQTELFGDDRLRAVLTAAAGEPAREVVRRLRQSVRDWLGNSAHDDIAVLAIECAD</sequence>
<evidence type="ECO:0000313" key="5">
    <source>
        <dbReference type="Proteomes" id="UP001589535"/>
    </source>
</evidence>
<organism evidence="4 5">
    <name type="scientific">Amycolatopsis plumensis</name>
    <dbReference type="NCBI Taxonomy" id="236508"/>
    <lineage>
        <taxon>Bacteria</taxon>
        <taxon>Bacillati</taxon>
        <taxon>Actinomycetota</taxon>
        <taxon>Actinomycetes</taxon>
        <taxon>Pseudonocardiales</taxon>
        <taxon>Pseudonocardiaceae</taxon>
        <taxon>Amycolatopsis</taxon>
    </lineage>
</organism>
<name>A0ABV5U911_9PSEU</name>
<keyword evidence="5" id="KW-1185">Reference proteome</keyword>
<dbReference type="SUPFAM" id="SSF81606">
    <property type="entry name" value="PP2C-like"/>
    <property type="match status" value="1"/>
</dbReference>
<evidence type="ECO:0000256" key="2">
    <source>
        <dbReference type="SAM" id="MobiDB-lite"/>
    </source>
</evidence>